<organism evidence="1 2">
    <name type="scientific">Rhabditophanes sp. KR3021</name>
    <dbReference type="NCBI Taxonomy" id="114890"/>
    <lineage>
        <taxon>Eukaryota</taxon>
        <taxon>Metazoa</taxon>
        <taxon>Ecdysozoa</taxon>
        <taxon>Nematoda</taxon>
        <taxon>Chromadorea</taxon>
        <taxon>Rhabditida</taxon>
        <taxon>Tylenchina</taxon>
        <taxon>Panagrolaimomorpha</taxon>
        <taxon>Strongyloidoidea</taxon>
        <taxon>Alloionematidae</taxon>
        <taxon>Rhabditophanes</taxon>
    </lineage>
</organism>
<dbReference type="WBParaSite" id="RSKR_0000428200.1">
    <property type="protein sequence ID" value="RSKR_0000428200.1"/>
    <property type="gene ID" value="RSKR_0000428200"/>
</dbReference>
<evidence type="ECO:0000313" key="2">
    <source>
        <dbReference type="WBParaSite" id="RSKR_0000428200.1"/>
    </source>
</evidence>
<sequence length="975" mass="109842">MVGTRFFNSSSSSNNHQASNPATSPHSPLYTTGNNLYSPDPGPILEFGEEENHPSCSTNNHLAVSESIETKAGSEEDTVFIETGGIDNSLISESKNSDNMENPINPENPQSALESSTAAEGFVPAMAQPPPEQDPQELAKIKRKYVLQELLETERDYVTDLSKVVEGYIANISSMELPEDLQGKDKIIFANISQIREFHRDNFLKEIEKCEDNYEIVAHAFVKYERRLQTYYVKYCQNKPKSDYLVSQEAFEQFFAETKLKLGHKVALSDLLIKPVQRIMKYQLLLKDIMKYTERAGDPTIMMQKALEVMHTVPKLCDDMMSVGRLQNFDGNLNAQGKLLFHGALQISDSAPGQLFKGKERRIFLFEQSAIIADCIMPKKEFSNPTYIFKNQIMVNKMVLEANIADDPLRFVFRSNEPSSSSVFVAQANSAEEKAQWIQKIMCQLDQQKTLLAALVDPKRYQNSLNAVHSLSLGEPTKKHHSNTPTISAPASAGIVASSSKSSSKGSKLFGFGKKSSNSVKSPTSPPPAEIEQKLENVPAPAKYYPRILSQMPPVMYSPAINKKVKCSHAYLSTDAPINLLNDNVMTMAKEGSLAVVKMSFLSKHKNIKCEWHGPALNNDVLRTSSKVDQEERKVTLLIEDAKMSDAGLYYTKIWNDFGHLNLLFPKPKAILDLTSNSHFINNLFDDFFFENSQIGIEGGTAKVFDVTCRLTFKKFAAKKFKFGMGKVDDIYREKVILANMCHTNIVGYIGIIKNQESFAIIMSRIEGFNVIRHFVEKGFISEFAIRMVGIDLLKALKYIHQRNIGHLNIKPEDILIEENKERNGFKAVLVDFGSAREITNGQEVIAWDGGSIEYVCPDVLEHRPSLKSDIWSLGVVLVMLMAGKTPFESDSSKAVKEFNIEKHDFSCNLIIQSINLNTLVTKMLVRNRKKRLDAAGCLNEDWFADKVNDSLVMVDYLQEYFVRRNLRLKTHFFD</sequence>
<evidence type="ECO:0000313" key="1">
    <source>
        <dbReference type="Proteomes" id="UP000095286"/>
    </source>
</evidence>
<name>A0AC35TTZ7_9BILA</name>
<proteinExistence type="predicted"/>
<reference evidence="2" key="1">
    <citation type="submission" date="2016-11" db="UniProtKB">
        <authorList>
            <consortium name="WormBaseParasite"/>
        </authorList>
    </citation>
    <scope>IDENTIFICATION</scope>
    <source>
        <strain evidence="2">KR3021</strain>
    </source>
</reference>
<dbReference type="Proteomes" id="UP000095286">
    <property type="component" value="Unplaced"/>
</dbReference>
<protein>
    <submittedName>
        <fullName evidence="2">Non-specific serine/threonine protein kinase</fullName>
    </submittedName>
</protein>
<accession>A0AC35TTZ7</accession>